<name>A0A3N4I3R9_ASCIM</name>
<proteinExistence type="predicted"/>
<evidence type="ECO:0000313" key="2">
    <source>
        <dbReference type="Proteomes" id="UP000275078"/>
    </source>
</evidence>
<gene>
    <name evidence="1" type="ORF">BJ508DRAFT_327600</name>
</gene>
<reference evidence="1 2" key="1">
    <citation type="journal article" date="2018" name="Nat. Ecol. Evol.">
        <title>Pezizomycetes genomes reveal the molecular basis of ectomycorrhizal truffle lifestyle.</title>
        <authorList>
            <person name="Murat C."/>
            <person name="Payen T."/>
            <person name="Noel B."/>
            <person name="Kuo A."/>
            <person name="Morin E."/>
            <person name="Chen J."/>
            <person name="Kohler A."/>
            <person name="Krizsan K."/>
            <person name="Balestrini R."/>
            <person name="Da Silva C."/>
            <person name="Montanini B."/>
            <person name="Hainaut M."/>
            <person name="Levati E."/>
            <person name="Barry K.W."/>
            <person name="Belfiori B."/>
            <person name="Cichocki N."/>
            <person name="Clum A."/>
            <person name="Dockter R.B."/>
            <person name="Fauchery L."/>
            <person name="Guy J."/>
            <person name="Iotti M."/>
            <person name="Le Tacon F."/>
            <person name="Lindquist E.A."/>
            <person name="Lipzen A."/>
            <person name="Malagnac F."/>
            <person name="Mello A."/>
            <person name="Molinier V."/>
            <person name="Miyauchi S."/>
            <person name="Poulain J."/>
            <person name="Riccioni C."/>
            <person name="Rubini A."/>
            <person name="Sitrit Y."/>
            <person name="Splivallo R."/>
            <person name="Traeger S."/>
            <person name="Wang M."/>
            <person name="Zifcakova L."/>
            <person name="Wipf D."/>
            <person name="Zambonelli A."/>
            <person name="Paolocci F."/>
            <person name="Nowrousian M."/>
            <person name="Ottonello S."/>
            <person name="Baldrian P."/>
            <person name="Spatafora J.W."/>
            <person name="Henrissat B."/>
            <person name="Nagy L.G."/>
            <person name="Aury J.M."/>
            <person name="Wincker P."/>
            <person name="Grigoriev I.V."/>
            <person name="Bonfante P."/>
            <person name="Martin F.M."/>
        </authorList>
    </citation>
    <scope>NUCLEOTIDE SEQUENCE [LARGE SCALE GENOMIC DNA]</scope>
    <source>
        <strain evidence="1 2">RN42</strain>
    </source>
</reference>
<dbReference type="AlphaFoldDB" id="A0A3N4I3R9"/>
<protein>
    <submittedName>
        <fullName evidence="1">Uncharacterized protein</fullName>
    </submittedName>
</protein>
<accession>A0A3N4I3R9</accession>
<organism evidence="1 2">
    <name type="scientific">Ascobolus immersus RN42</name>
    <dbReference type="NCBI Taxonomy" id="1160509"/>
    <lineage>
        <taxon>Eukaryota</taxon>
        <taxon>Fungi</taxon>
        <taxon>Dikarya</taxon>
        <taxon>Ascomycota</taxon>
        <taxon>Pezizomycotina</taxon>
        <taxon>Pezizomycetes</taxon>
        <taxon>Pezizales</taxon>
        <taxon>Ascobolaceae</taxon>
        <taxon>Ascobolus</taxon>
    </lineage>
</organism>
<sequence>MRGLGRTVRDADIEVRYGQMALKEDDEFRLFKDEDGTILALVFDWREGAYKVGARCDARLSHTATVAHLRALMPRHEVRGWIILTGRDQEGQWFRVRWESSRRCSLALE</sequence>
<keyword evidence="2" id="KW-1185">Reference proteome</keyword>
<dbReference type="Proteomes" id="UP000275078">
    <property type="component" value="Unassembled WGS sequence"/>
</dbReference>
<evidence type="ECO:0000313" key="1">
    <source>
        <dbReference type="EMBL" id="RPA80107.1"/>
    </source>
</evidence>
<dbReference type="EMBL" id="ML119691">
    <property type="protein sequence ID" value="RPA80107.1"/>
    <property type="molecule type" value="Genomic_DNA"/>
</dbReference>